<gene>
    <name evidence="6" type="ORF">QLH52_19360</name>
</gene>
<dbReference type="InterPro" id="IPR003593">
    <property type="entry name" value="AAA+_ATPase"/>
</dbReference>
<evidence type="ECO:0000256" key="4">
    <source>
        <dbReference type="ARBA" id="ARBA00022840"/>
    </source>
</evidence>
<dbReference type="SMART" id="SM00382">
    <property type="entry name" value="AAA"/>
    <property type="match status" value="1"/>
</dbReference>
<evidence type="ECO:0000313" key="7">
    <source>
        <dbReference type="Proteomes" id="UP001284537"/>
    </source>
</evidence>
<accession>A0ABU4UJB3</accession>
<dbReference type="Gene3D" id="3.40.50.300">
    <property type="entry name" value="P-loop containing nucleotide triphosphate hydrolases"/>
    <property type="match status" value="1"/>
</dbReference>
<dbReference type="CDD" id="cd10147">
    <property type="entry name" value="Wzt_C-like"/>
    <property type="match status" value="1"/>
</dbReference>
<evidence type="ECO:0000259" key="5">
    <source>
        <dbReference type="PROSITE" id="PS50893"/>
    </source>
</evidence>
<dbReference type="SUPFAM" id="SSF52540">
    <property type="entry name" value="P-loop containing nucleoside triphosphate hydrolases"/>
    <property type="match status" value="1"/>
</dbReference>
<dbReference type="InterPro" id="IPR003439">
    <property type="entry name" value="ABC_transporter-like_ATP-bd"/>
</dbReference>
<organism evidence="6 7">
    <name type="scientific">Methylomonas defluvii</name>
    <dbReference type="NCBI Taxonomy" id="3045149"/>
    <lineage>
        <taxon>Bacteria</taxon>
        <taxon>Pseudomonadati</taxon>
        <taxon>Pseudomonadota</taxon>
        <taxon>Gammaproteobacteria</taxon>
        <taxon>Methylococcales</taxon>
        <taxon>Methylococcaceae</taxon>
        <taxon>Methylomonas</taxon>
    </lineage>
</organism>
<dbReference type="CDD" id="cd03220">
    <property type="entry name" value="ABC_KpsT_Wzt"/>
    <property type="match status" value="1"/>
</dbReference>
<evidence type="ECO:0000256" key="1">
    <source>
        <dbReference type="ARBA" id="ARBA00005417"/>
    </source>
</evidence>
<keyword evidence="7" id="KW-1185">Reference proteome</keyword>
<dbReference type="PROSITE" id="PS50893">
    <property type="entry name" value="ABC_TRANSPORTER_2"/>
    <property type="match status" value="1"/>
</dbReference>
<comment type="similarity">
    <text evidence="1">Belongs to the ABC transporter superfamily.</text>
</comment>
<dbReference type="GO" id="GO:0005524">
    <property type="term" value="F:ATP binding"/>
    <property type="evidence" value="ECO:0007669"/>
    <property type="project" value="UniProtKB-KW"/>
</dbReference>
<dbReference type="InterPro" id="IPR029439">
    <property type="entry name" value="Wzt_C"/>
</dbReference>
<dbReference type="Proteomes" id="UP001284537">
    <property type="component" value="Unassembled WGS sequence"/>
</dbReference>
<name>A0ABU4UJB3_9GAMM</name>
<keyword evidence="2" id="KW-0813">Transport</keyword>
<proteinExistence type="inferred from homology"/>
<keyword evidence="3" id="KW-0547">Nucleotide-binding</keyword>
<protein>
    <submittedName>
        <fullName evidence="6">ABC transporter ATP-binding protein</fullName>
    </submittedName>
</protein>
<dbReference type="PANTHER" id="PTHR46743">
    <property type="entry name" value="TEICHOIC ACIDS EXPORT ATP-BINDING PROTEIN TAGH"/>
    <property type="match status" value="1"/>
</dbReference>
<keyword evidence="4 6" id="KW-0067">ATP-binding</keyword>
<dbReference type="EMBL" id="JAXARY010000021">
    <property type="protein sequence ID" value="MDX8129468.1"/>
    <property type="molecule type" value="Genomic_DNA"/>
</dbReference>
<dbReference type="InterPro" id="IPR015860">
    <property type="entry name" value="ABC_transpr_TagH-like"/>
</dbReference>
<dbReference type="Pfam" id="PF00005">
    <property type="entry name" value="ABC_tran"/>
    <property type="match status" value="1"/>
</dbReference>
<dbReference type="InterPro" id="IPR050683">
    <property type="entry name" value="Bact_Polysacc_Export_ATP-bd"/>
</dbReference>
<dbReference type="Pfam" id="PF14524">
    <property type="entry name" value="Wzt_C"/>
    <property type="match status" value="1"/>
</dbReference>
<evidence type="ECO:0000256" key="3">
    <source>
        <dbReference type="ARBA" id="ARBA00022741"/>
    </source>
</evidence>
<comment type="caution">
    <text evidence="6">The sequence shown here is derived from an EMBL/GenBank/DDBJ whole genome shotgun (WGS) entry which is preliminary data.</text>
</comment>
<dbReference type="InterPro" id="IPR027417">
    <property type="entry name" value="P-loop_NTPase"/>
</dbReference>
<dbReference type="Gene3D" id="2.70.50.60">
    <property type="entry name" value="abc- transporter (atp binding component) like domain"/>
    <property type="match status" value="1"/>
</dbReference>
<reference evidence="6 7" key="1">
    <citation type="submission" date="2023-11" db="EMBL/GenBank/DDBJ databases">
        <authorList>
            <person name="Ouyang M.-Y."/>
        </authorList>
    </citation>
    <scope>NUCLEOTIDE SEQUENCE [LARGE SCALE GENOMIC DNA]</scope>
    <source>
        <strain evidence="6 7">OY6</strain>
    </source>
</reference>
<dbReference type="RefSeq" id="WP_319962630.1">
    <property type="nucleotide sequence ID" value="NZ_JAXARY010000021.1"/>
</dbReference>
<sequence>MAIIEVNHLTKEYQLGHLTSLKETALNTMRRLAFQPVHERERFKALDDVNFHINEGEVVGIIGHNGAGKSTLLKHLANISKPTKGEVIVKGSVAPLIEVGAGVNPELTGRENIYLNGAILGIPKKIIQQKLDEIIDFSELEQFIDTPVKRYSSGMTVKLGFSIATSMEADILIVDEVLSVGDLAFQRKCFDRMENLIKHNKKTVLIVSHNIRQIERLCTRAILFDHGKIQSDDTPETVCDLYYSQSDTKINKQIKESRQLSKNNQIGSGEFELIRMHLTTQDEQEVSSIIHKGNIDVVIEFFLTSPLEHITFGLGVHTTDFLYLTTHNSENEIPEMALAAGKHQIKCTLKHIPLLPGIYSLRLGVTASKVTRTIFYSENILTFQVMPELGKSQTTTMRDGFFALDAQWIPVN</sequence>
<dbReference type="PANTHER" id="PTHR46743:SF2">
    <property type="entry name" value="TEICHOIC ACIDS EXPORT ATP-BINDING PROTEIN TAGH"/>
    <property type="match status" value="1"/>
</dbReference>
<feature type="domain" description="ABC transporter" evidence="5">
    <location>
        <begin position="29"/>
        <end position="251"/>
    </location>
</feature>
<evidence type="ECO:0000256" key="2">
    <source>
        <dbReference type="ARBA" id="ARBA00022448"/>
    </source>
</evidence>
<evidence type="ECO:0000313" key="6">
    <source>
        <dbReference type="EMBL" id="MDX8129468.1"/>
    </source>
</evidence>